<evidence type="ECO:0000256" key="1">
    <source>
        <dbReference type="SAM" id="Phobius"/>
    </source>
</evidence>
<keyword evidence="1" id="KW-0812">Transmembrane</keyword>
<comment type="caution">
    <text evidence="2">The sequence shown here is derived from an EMBL/GenBank/DDBJ whole genome shotgun (WGS) entry which is preliminary data.</text>
</comment>
<proteinExistence type="predicted"/>
<name>A0A8H7CDX3_9AGAR</name>
<dbReference type="AlphaFoldDB" id="A0A8H7CDX3"/>
<organism evidence="2 3">
    <name type="scientific">Mycena sanguinolenta</name>
    <dbReference type="NCBI Taxonomy" id="230812"/>
    <lineage>
        <taxon>Eukaryota</taxon>
        <taxon>Fungi</taxon>
        <taxon>Dikarya</taxon>
        <taxon>Basidiomycota</taxon>
        <taxon>Agaricomycotina</taxon>
        <taxon>Agaricomycetes</taxon>
        <taxon>Agaricomycetidae</taxon>
        <taxon>Agaricales</taxon>
        <taxon>Marasmiineae</taxon>
        <taxon>Mycenaceae</taxon>
        <taxon>Mycena</taxon>
    </lineage>
</organism>
<feature type="transmembrane region" description="Helical" evidence="1">
    <location>
        <begin position="286"/>
        <end position="313"/>
    </location>
</feature>
<feature type="transmembrane region" description="Helical" evidence="1">
    <location>
        <begin position="246"/>
        <end position="265"/>
    </location>
</feature>
<accession>A0A8H7CDX3</accession>
<reference evidence="2" key="1">
    <citation type="submission" date="2020-05" db="EMBL/GenBank/DDBJ databases">
        <title>Mycena genomes resolve the evolution of fungal bioluminescence.</title>
        <authorList>
            <person name="Tsai I.J."/>
        </authorList>
    </citation>
    <scope>NUCLEOTIDE SEQUENCE</scope>
    <source>
        <strain evidence="2">160909Yilan</strain>
    </source>
</reference>
<feature type="transmembrane region" description="Helical" evidence="1">
    <location>
        <begin position="206"/>
        <end position="226"/>
    </location>
</feature>
<keyword evidence="3" id="KW-1185">Reference proteome</keyword>
<dbReference type="OrthoDB" id="3234297at2759"/>
<feature type="transmembrane region" description="Helical" evidence="1">
    <location>
        <begin position="410"/>
        <end position="430"/>
    </location>
</feature>
<evidence type="ECO:0000313" key="2">
    <source>
        <dbReference type="EMBL" id="KAF7333640.1"/>
    </source>
</evidence>
<feature type="transmembrane region" description="Helical" evidence="1">
    <location>
        <begin position="175"/>
        <end position="194"/>
    </location>
</feature>
<feature type="transmembrane region" description="Helical" evidence="1">
    <location>
        <begin position="319"/>
        <end position="344"/>
    </location>
</feature>
<sequence length="478" mass="52747">MSIASPVAVMSADANANDVRQFQPAVSVDSVRADLIRTALIPSTSVVVFFPMSKLRLSFFLSLLFVSCQVVSASYSSYSSSIDARDGNSSLTSETFTFKFDRPSSSHASGFSDWVTVVCLDPQNMTIDECDMSGFFRCPNSDVSGILVRVSAYLANLLLGIIIMYEPKEASDSVWAQLLTVYSLVISAIIAIYTKGLTRFHAGMTVFLVLSPLSFTLMVYAILGFFGRSHRLSSTLSGRREHLLPGLAVIGACLFGIILFIFTSISNDIHFTPAPPCDTLQDKGTLAAIMYIISFIPYVGAVLVLITLAALYADQETTAAILGIAAVPLGLVIIALVVAIIRSWSSISAQVRMLNINSRSKRLWAYWELFGTRYPFLHFCGVFFIPMIYWVMLNEIRLFGTADNVFTISFGQVLAVFVVLQPLLQVVMMIPRLRGWFMSLAPIRLLTGRQRESIPMPLDLRDENSETVSLKSWEKLEG</sequence>
<dbReference type="EMBL" id="JACAZH010000052">
    <property type="protein sequence ID" value="KAF7333640.1"/>
    <property type="molecule type" value="Genomic_DNA"/>
</dbReference>
<keyword evidence="1" id="KW-1133">Transmembrane helix</keyword>
<feature type="transmembrane region" description="Helical" evidence="1">
    <location>
        <begin position="365"/>
        <end position="390"/>
    </location>
</feature>
<keyword evidence="1" id="KW-0472">Membrane</keyword>
<feature type="transmembrane region" description="Helical" evidence="1">
    <location>
        <begin position="146"/>
        <end position="163"/>
    </location>
</feature>
<evidence type="ECO:0000313" key="3">
    <source>
        <dbReference type="Proteomes" id="UP000623467"/>
    </source>
</evidence>
<protein>
    <submittedName>
        <fullName evidence="2">Uncharacterized protein</fullName>
    </submittedName>
</protein>
<gene>
    <name evidence="2" type="ORF">MSAN_02407000</name>
</gene>
<dbReference type="Proteomes" id="UP000623467">
    <property type="component" value="Unassembled WGS sequence"/>
</dbReference>